<reference evidence="2" key="1">
    <citation type="journal article" date="2022" name="bioRxiv">
        <title>Sequencing and chromosome-scale assembly of the giantPleurodeles waltlgenome.</title>
        <authorList>
            <person name="Brown T."/>
            <person name="Elewa A."/>
            <person name="Iarovenko S."/>
            <person name="Subramanian E."/>
            <person name="Araus A.J."/>
            <person name="Petzold A."/>
            <person name="Susuki M."/>
            <person name="Suzuki K.-i.T."/>
            <person name="Hayashi T."/>
            <person name="Toyoda A."/>
            <person name="Oliveira C."/>
            <person name="Osipova E."/>
            <person name="Leigh N.D."/>
            <person name="Simon A."/>
            <person name="Yun M.H."/>
        </authorList>
    </citation>
    <scope>NUCLEOTIDE SEQUENCE</scope>
    <source>
        <strain evidence="2">20211129_DDA</strain>
        <tissue evidence="2">Liver</tissue>
    </source>
</reference>
<evidence type="ECO:0000313" key="2">
    <source>
        <dbReference type="EMBL" id="KAJ1199207.1"/>
    </source>
</evidence>
<gene>
    <name evidence="2" type="ORF">NDU88_003045</name>
</gene>
<protein>
    <submittedName>
        <fullName evidence="2">Uncharacterized protein</fullName>
    </submittedName>
</protein>
<feature type="region of interest" description="Disordered" evidence="1">
    <location>
        <begin position="125"/>
        <end position="187"/>
    </location>
</feature>
<accession>A0AAV7VCX8</accession>
<organism evidence="2 3">
    <name type="scientific">Pleurodeles waltl</name>
    <name type="common">Iberian ribbed newt</name>
    <dbReference type="NCBI Taxonomy" id="8319"/>
    <lineage>
        <taxon>Eukaryota</taxon>
        <taxon>Metazoa</taxon>
        <taxon>Chordata</taxon>
        <taxon>Craniata</taxon>
        <taxon>Vertebrata</taxon>
        <taxon>Euteleostomi</taxon>
        <taxon>Amphibia</taxon>
        <taxon>Batrachia</taxon>
        <taxon>Caudata</taxon>
        <taxon>Salamandroidea</taxon>
        <taxon>Salamandridae</taxon>
        <taxon>Pleurodelinae</taxon>
        <taxon>Pleurodeles</taxon>
    </lineage>
</organism>
<name>A0AAV7VCX8_PLEWA</name>
<dbReference type="EMBL" id="JANPWB010000003">
    <property type="protein sequence ID" value="KAJ1199207.1"/>
    <property type="molecule type" value="Genomic_DNA"/>
</dbReference>
<feature type="compositionally biased region" description="Acidic residues" evidence="1">
    <location>
        <begin position="140"/>
        <end position="149"/>
    </location>
</feature>
<evidence type="ECO:0000256" key="1">
    <source>
        <dbReference type="SAM" id="MobiDB-lite"/>
    </source>
</evidence>
<keyword evidence="3" id="KW-1185">Reference proteome</keyword>
<comment type="caution">
    <text evidence="2">The sequence shown here is derived from an EMBL/GenBank/DDBJ whole genome shotgun (WGS) entry which is preliminary data.</text>
</comment>
<dbReference type="AlphaFoldDB" id="A0AAV7VCX8"/>
<feature type="compositionally biased region" description="Basic and acidic residues" evidence="1">
    <location>
        <begin position="1"/>
        <end position="11"/>
    </location>
</feature>
<feature type="region of interest" description="Disordered" evidence="1">
    <location>
        <begin position="63"/>
        <end position="84"/>
    </location>
</feature>
<feature type="non-terminal residue" evidence="2">
    <location>
        <position position="1"/>
    </location>
</feature>
<dbReference type="Proteomes" id="UP001066276">
    <property type="component" value="Chromosome 2_1"/>
</dbReference>
<proteinExistence type="predicted"/>
<sequence length="227" mass="24952">LIMHSPQEHEPFPNMSPGEGSSRRTLPPGVDTLFSQAISHALAPLRDSVAKLTEQVSRGTGMFGVTGAEGDSSTLSAPRKLRKRDAGHLEEGEFFSHPKSARAHTRLPSREGCLPGVMGDKLHHLWNPDLESPKGFMGGSDEDSSSLDDDSGRPWRPGATLPDPSDRADSDSDMFEPEGIYHPRSSEWRPDHKVAEYVASKIRQPLDKEVRARLRAECPRPSLSDKV</sequence>
<feature type="non-terminal residue" evidence="2">
    <location>
        <position position="227"/>
    </location>
</feature>
<feature type="region of interest" description="Disordered" evidence="1">
    <location>
        <begin position="1"/>
        <end position="29"/>
    </location>
</feature>
<evidence type="ECO:0000313" key="3">
    <source>
        <dbReference type="Proteomes" id="UP001066276"/>
    </source>
</evidence>